<dbReference type="OrthoDB" id="5945798at2759"/>
<dbReference type="Proteomes" id="UP000799441">
    <property type="component" value="Unassembled WGS sequence"/>
</dbReference>
<dbReference type="EMBL" id="MU003818">
    <property type="protein sequence ID" value="KAF2718938.1"/>
    <property type="molecule type" value="Genomic_DNA"/>
</dbReference>
<sequence>MKNVWAILNLGMVVSAVAMPADAFEKRATVTIMRTSTTTANATPSKYGSHGKSSTYYSSAEAEADLEALLDLILSIKGKRDAAADVTVVEAKEQASAVYRAQLADLSRPSSSSGRSTPFSLRRTPKLEERELRQSRLRPRASSFDFGQQAPPVAGYSQPPDPSSDLPEQPPRSETAPPLERSFTPHHRRATSVFLPERSKPHPALRISKRTHSAILYALEEAVRHPNPFTPDLEEENAQMSDLTGGRASNGARTGGPVPVSSGSGTAGVRTPRDIMRDREERERRRQEEAARAEEQKRLRVQEQRKSAERRAAAMAGTSAVASASSADPRNSARASSQYSTDQSGRPVSRQMSGSERLHSGGRVASGAQYGEPTGRSAQDYTPLSSGRSRGPSVSAQDQPRPAPATSGASRRAQPSASVPRQTVPSEQTPAVDAASPGTGQRDSSAEAQQPQQAAQRSNVSSFPHAFERWEQLSSHWEGLTSYWLRKLDHNQEEIVRNVPTASSMSRQITDLSAAGANLFHAVVELQRLRASSERKFQRWFFETRSESERSQEIRAQMEQQLTLERDARREATEKRVESDIAAENARRELAEMRRELMISKEEARRAWEELGRRNQDSLETAQSLKDGRVTIVSGVQVVPYFGGPSRTGSASQRPTTREGVQSYGPASASGAMGMTPGDDQAYYQDRPSPTDTDPFTESAGHARRQSLHHEPGVQSLAAGTYQPYPLGGTPGSASTGQTVIPPNSPGAHAMAQGQLGVHKPQPPLPVSSEEAQRFYEHEAEEGYGHSQGIGHPIERLTDVASQEEVQPLQFRRTPRAERESSYISEDDYDVEADVLREQELAAQYAGRLGGGDIVPSEAPSAPATSAQAMDTYTPASTGPGDPAEDTPDYEGEGYDRWESVQSTRHHHPTRLSDVLEEEEERSSRRTGD</sequence>
<feature type="region of interest" description="Disordered" evidence="2">
    <location>
        <begin position="227"/>
        <end position="461"/>
    </location>
</feature>
<accession>A0A9P4Q1M9</accession>
<gene>
    <name evidence="4" type="ORF">K431DRAFT_314585</name>
</gene>
<dbReference type="AlphaFoldDB" id="A0A9P4Q1M9"/>
<evidence type="ECO:0000313" key="4">
    <source>
        <dbReference type="EMBL" id="KAF2718938.1"/>
    </source>
</evidence>
<feature type="compositionally biased region" description="Low complexity" evidence="2">
    <location>
        <begin position="313"/>
        <end position="330"/>
    </location>
</feature>
<feature type="region of interest" description="Disordered" evidence="2">
    <location>
        <begin position="805"/>
        <end position="825"/>
    </location>
</feature>
<feature type="chain" id="PRO_5040461200" evidence="3">
    <location>
        <begin position="24"/>
        <end position="929"/>
    </location>
</feature>
<evidence type="ECO:0000256" key="1">
    <source>
        <dbReference type="SAM" id="Coils"/>
    </source>
</evidence>
<evidence type="ECO:0000256" key="3">
    <source>
        <dbReference type="SAM" id="SignalP"/>
    </source>
</evidence>
<feature type="compositionally biased region" description="Low complexity" evidence="2">
    <location>
        <begin position="856"/>
        <end position="869"/>
    </location>
</feature>
<feature type="region of interest" description="Disordered" evidence="2">
    <location>
        <begin position="639"/>
        <end position="771"/>
    </location>
</feature>
<feature type="compositionally biased region" description="Low complexity" evidence="2">
    <location>
        <begin position="446"/>
        <end position="456"/>
    </location>
</feature>
<evidence type="ECO:0000256" key="2">
    <source>
        <dbReference type="SAM" id="MobiDB-lite"/>
    </source>
</evidence>
<feature type="compositionally biased region" description="Basic and acidic residues" evidence="2">
    <location>
        <begin position="271"/>
        <end position="312"/>
    </location>
</feature>
<reference evidence="4" key="1">
    <citation type="journal article" date="2020" name="Stud. Mycol.">
        <title>101 Dothideomycetes genomes: a test case for predicting lifestyles and emergence of pathogens.</title>
        <authorList>
            <person name="Haridas S."/>
            <person name="Albert R."/>
            <person name="Binder M."/>
            <person name="Bloem J."/>
            <person name="Labutti K."/>
            <person name="Salamov A."/>
            <person name="Andreopoulos B."/>
            <person name="Baker S."/>
            <person name="Barry K."/>
            <person name="Bills G."/>
            <person name="Bluhm B."/>
            <person name="Cannon C."/>
            <person name="Castanera R."/>
            <person name="Culley D."/>
            <person name="Daum C."/>
            <person name="Ezra D."/>
            <person name="Gonzalez J."/>
            <person name="Henrissat B."/>
            <person name="Kuo A."/>
            <person name="Liang C."/>
            <person name="Lipzen A."/>
            <person name="Lutzoni F."/>
            <person name="Magnuson J."/>
            <person name="Mondo S."/>
            <person name="Nolan M."/>
            <person name="Ohm R."/>
            <person name="Pangilinan J."/>
            <person name="Park H.-J."/>
            <person name="Ramirez L."/>
            <person name="Alfaro M."/>
            <person name="Sun H."/>
            <person name="Tritt A."/>
            <person name="Yoshinaga Y."/>
            <person name="Zwiers L.-H."/>
            <person name="Turgeon B."/>
            <person name="Goodwin S."/>
            <person name="Spatafora J."/>
            <person name="Crous P."/>
            <person name="Grigoriev I."/>
        </authorList>
    </citation>
    <scope>NUCLEOTIDE SEQUENCE</scope>
    <source>
        <strain evidence="4">CBS 116435</strain>
    </source>
</reference>
<feature type="compositionally biased region" description="Polar residues" evidence="2">
    <location>
        <begin position="732"/>
        <end position="742"/>
    </location>
</feature>
<feature type="region of interest" description="Disordered" evidence="2">
    <location>
        <begin position="104"/>
        <end position="206"/>
    </location>
</feature>
<feature type="compositionally biased region" description="Polar residues" evidence="2">
    <location>
        <begin position="376"/>
        <end position="398"/>
    </location>
</feature>
<feature type="compositionally biased region" description="Polar residues" evidence="2">
    <location>
        <begin position="333"/>
        <end position="354"/>
    </location>
</feature>
<feature type="compositionally biased region" description="Low complexity" evidence="2">
    <location>
        <begin position="107"/>
        <end position="120"/>
    </location>
</feature>
<feature type="region of interest" description="Disordered" evidence="2">
    <location>
        <begin position="849"/>
        <end position="929"/>
    </location>
</feature>
<proteinExistence type="predicted"/>
<evidence type="ECO:0000313" key="5">
    <source>
        <dbReference type="Proteomes" id="UP000799441"/>
    </source>
</evidence>
<name>A0A9P4Q1M9_9PEZI</name>
<feature type="coiled-coil region" evidence="1">
    <location>
        <begin position="555"/>
        <end position="603"/>
    </location>
</feature>
<keyword evidence="3" id="KW-0732">Signal</keyword>
<feature type="compositionally biased region" description="Polar residues" evidence="2">
    <location>
        <begin position="407"/>
        <end position="429"/>
    </location>
</feature>
<feature type="compositionally biased region" description="Acidic residues" evidence="2">
    <location>
        <begin position="883"/>
        <end position="893"/>
    </location>
</feature>
<feature type="compositionally biased region" description="Low complexity" evidence="2">
    <location>
        <begin position="255"/>
        <end position="269"/>
    </location>
</feature>
<protein>
    <submittedName>
        <fullName evidence="4">Uncharacterized protein</fullName>
    </submittedName>
</protein>
<keyword evidence="1" id="KW-0175">Coiled coil</keyword>
<comment type="caution">
    <text evidence="4">The sequence shown here is derived from an EMBL/GenBank/DDBJ whole genome shotgun (WGS) entry which is preliminary data.</text>
</comment>
<feature type="signal peptide" evidence="3">
    <location>
        <begin position="1"/>
        <end position="23"/>
    </location>
</feature>
<feature type="compositionally biased region" description="Basic and acidic residues" evidence="2">
    <location>
        <begin position="125"/>
        <end position="134"/>
    </location>
</feature>
<keyword evidence="5" id="KW-1185">Reference proteome</keyword>
<organism evidence="4 5">
    <name type="scientific">Polychaeton citri CBS 116435</name>
    <dbReference type="NCBI Taxonomy" id="1314669"/>
    <lineage>
        <taxon>Eukaryota</taxon>
        <taxon>Fungi</taxon>
        <taxon>Dikarya</taxon>
        <taxon>Ascomycota</taxon>
        <taxon>Pezizomycotina</taxon>
        <taxon>Dothideomycetes</taxon>
        <taxon>Dothideomycetidae</taxon>
        <taxon>Capnodiales</taxon>
        <taxon>Capnodiaceae</taxon>
        <taxon>Polychaeton</taxon>
    </lineage>
</organism>